<organism evidence="2 3">
    <name type="scientific">Hymenoscyphus fraxineus</name>
    <dbReference type="NCBI Taxonomy" id="746836"/>
    <lineage>
        <taxon>Eukaryota</taxon>
        <taxon>Fungi</taxon>
        <taxon>Dikarya</taxon>
        <taxon>Ascomycota</taxon>
        <taxon>Pezizomycotina</taxon>
        <taxon>Leotiomycetes</taxon>
        <taxon>Helotiales</taxon>
        <taxon>Helotiaceae</taxon>
        <taxon>Hymenoscyphus</taxon>
    </lineage>
</organism>
<feature type="transmembrane region" description="Helical" evidence="1">
    <location>
        <begin position="265"/>
        <end position="286"/>
    </location>
</feature>
<keyword evidence="1" id="KW-1133">Transmembrane helix</keyword>
<protein>
    <submittedName>
        <fullName evidence="2">Uncharacterized protein</fullName>
    </submittedName>
</protein>
<keyword evidence="1" id="KW-0472">Membrane</keyword>
<evidence type="ECO:0000313" key="2">
    <source>
        <dbReference type="EMBL" id="CAG8961009.1"/>
    </source>
</evidence>
<dbReference type="EMBL" id="CAJVRL010000103">
    <property type="protein sequence ID" value="CAG8961009.1"/>
    <property type="molecule type" value="Genomic_DNA"/>
</dbReference>
<gene>
    <name evidence="2" type="ORF">HYFRA_00002549</name>
</gene>
<evidence type="ECO:0000256" key="1">
    <source>
        <dbReference type="SAM" id="Phobius"/>
    </source>
</evidence>
<accession>A0A9N9PNM3</accession>
<dbReference type="AlphaFoldDB" id="A0A9N9PNM3"/>
<proteinExistence type="predicted"/>
<evidence type="ECO:0000313" key="3">
    <source>
        <dbReference type="Proteomes" id="UP000696280"/>
    </source>
</evidence>
<name>A0A9N9PNM3_9HELO</name>
<feature type="transmembrane region" description="Helical" evidence="1">
    <location>
        <begin position="235"/>
        <end position="259"/>
    </location>
</feature>
<dbReference type="Proteomes" id="UP000696280">
    <property type="component" value="Unassembled WGS sequence"/>
</dbReference>
<reference evidence="2" key="1">
    <citation type="submission" date="2021-07" db="EMBL/GenBank/DDBJ databases">
        <authorList>
            <person name="Durling M."/>
        </authorList>
    </citation>
    <scope>NUCLEOTIDE SEQUENCE</scope>
</reference>
<keyword evidence="1" id="KW-0812">Transmembrane</keyword>
<sequence>MPPSSFFDRLGRAISAGIREFQNQNTATKDVPPSNDMKSWDRGSRIRAQEARDKKHPIPLEGIEGRDKWLRENLPRDVAERVITVLGSNPEDDFNSIDALMSISSRFVGEERKFDYKPTEAQYKGNYFTRLEEKFVMKLLLQDYDFKDIQGFINTFAARMTQLSCNVSLLEMTKKEVELYGGDSLYTSALIVMIRVEKERRQIATKNTSRLHYLEKVEVERVEVLRAKVKRPYNWFSCALIFFSSELGIATMAAGLYPLDETKLWFLWLFIAPLFLCAIHFGEYYYSDRFEIIEILSDSYEVAKFREKQNRV</sequence>
<comment type="caution">
    <text evidence="2">The sequence shown here is derived from an EMBL/GenBank/DDBJ whole genome shotgun (WGS) entry which is preliminary data.</text>
</comment>
<keyword evidence="3" id="KW-1185">Reference proteome</keyword>